<evidence type="ECO:0000256" key="10">
    <source>
        <dbReference type="PIRSR" id="PIRSR006246-1"/>
    </source>
</evidence>
<feature type="binding site" evidence="9">
    <location>
        <position position="57"/>
    </location>
    <ligand>
        <name>substrate</name>
    </ligand>
</feature>
<comment type="function">
    <text evidence="9">Catalyzes the pyruvoyl-dependent decarboxylation of aspartate to produce beta-alanine.</text>
</comment>
<evidence type="ECO:0000256" key="3">
    <source>
        <dbReference type="ARBA" id="ARBA00022793"/>
    </source>
</evidence>
<dbReference type="OrthoDB" id="9803983at2"/>
<keyword evidence="7 9" id="KW-0704">Schiff base</keyword>
<evidence type="ECO:0000256" key="4">
    <source>
        <dbReference type="ARBA" id="ARBA00022813"/>
    </source>
</evidence>
<reference evidence="14" key="1">
    <citation type="submission" date="2016-12" db="EMBL/GenBank/DDBJ databases">
        <title>Comparative genomics of four Isosphaeraceae planctomycetes: a common pool of plasmids and glycoside hydrolase genes.</title>
        <authorList>
            <person name="Ivanova A."/>
        </authorList>
    </citation>
    <scope>NUCLEOTIDE SEQUENCE [LARGE SCALE GENOMIC DNA]</scope>
    <source>
        <strain evidence="14">PX4</strain>
    </source>
</reference>
<feature type="active site" description="Proton donor" evidence="9 10">
    <location>
        <position position="58"/>
    </location>
</feature>
<dbReference type="InterPro" id="IPR009010">
    <property type="entry name" value="Asp_de-COase-like_dom_sf"/>
</dbReference>
<keyword evidence="5 9" id="KW-0865">Zymogen</keyword>
<dbReference type="PANTHER" id="PTHR21012:SF0">
    <property type="entry name" value="ASPARTATE 1-DECARBOXYLASE"/>
    <property type="match status" value="1"/>
</dbReference>
<dbReference type="KEGG" id="pbor:BSF38_03705"/>
<dbReference type="PANTHER" id="PTHR21012">
    <property type="entry name" value="ASPARTATE 1-DECARBOXYLASE"/>
    <property type="match status" value="1"/>
</dbReference>
<dbReference type="Gene3D" id="2.40.40.20">
    <property type="match status" value="1"/>
</dbReference>
<evidence type="ECO:0000256" key="6">
    <source>
        <dbReference type="ARBA" id="ARBA00023239"/>
    </source>
</evidence>
<protein>
    <recommendedName>
        <fullName evidence="9">Aspartate 1-decarboxylase</fullName>
        <ecNumber evidence="9">4.1.1.11</ecNumber>
    </recommendedName>
    <alternativeName>
        <fullName evidence="9">Aspartate alpha-decarboxylase</fullName>
    </alternativeName>
    <component>
        <recommendedName>
            <fullName evidence="9">Aspartate 1-decarboxylase beta chain</fullName>
        </recommendedName>
    </component>
    <component>
        <recommendedName>
            <fullName evidence="9">Aspartate 1-decarboxylase alpha chain</fullName>
        </recommendedName>
    </component>
</protein>
<evidence type="ECO:0000256" key="7">
    <source>
        <dbReference type="ARBA" id="ARBA00023270"/>
    </source>
</evidence>
<comment type="similarity">
    <text evidence="9">Belongs to the PanD family.</text>
</comment>
<comment type="caution">
    <text evidence="9">Lacks conserved residue(s) required for the propagation of feature annotation.</text>
</comment>
<dbReference type="InterPro" id="IPR003190">
    <property type="entry name" value="Asp_decarbox"/>
</dbReference>
<dbReference type="GO" id="GO:0005829">
    <property type="term" value="C:cytosol"/>
    <property type="evidence" value="ECO:0007669"/>
    <property type="project" value="TreeGrafter"/>
</dbReference>
<dbReference type="GO" id="GO:0006523">
    <property type="term" value="P:alanine biosynthetic process"/>
    <property type="evidence" value="ECO:0007669"/>
    <property type="project" value="InterPro"/>
</dbReference>
<keyword evidence="3 9" id="KW-0210">Decarboxylase</keyword>
<feature type="active site" description="Schiff-base intermediate with substrate; via pyruvic acid" evidence="9 10">
    <location>
        <position position="25"/>
    </location>
</feature>
<feature type="chain" id="PRO_5013995117" description="Aspartate 1-decarboxylase alpha chain" evidence="9 12">
    <location>
        <begin position="25"/>
        <end position="142"/>
    </location>
</feature>
<comment type="cofactor">
    <cofactor evidence="9 10">
        <name>pyruvate</name>
        <dbReference type="ChEBI" id="CHEBI:15361"/>
    </cofactor>
    <text evidence="9 10">Binds 1 pyruvoyl group covalently per subunit.</text>
</comment>
<evidence type="ECO:0000256" key="8">
    <source>
        <dbReference type="ARBA" id="ARBA00023317"/>
    </source>
</evidence>
<sequence>MQLKVLKSKLHLATITRSDLYYHGSLTIDPDLMDAVGLLPYESILVSNVATGMRAETYTLPGQRGSGSVELNGAMARLGAVGDRVIVMAFAQIEAAEVDGHSPRVVALDAKNRIVERIDYPPVARACEAAVHAGPDCWAGTE</sequence>
<comment type="pathway">
    <text evidence="9">Cofactor biosynthesis; (R)-pantothenate biosynthesis; beta-alanine from L-aspartate: step 1/1.</text>
</comment>
<proteinExistence type="inferred from homology"/>
<organism evidence="13 14">
    <name type="scientific">Paludisphaera borealis</name>
    <dbReference type="NCBI Taxonomy" id="1387353"/>
    <lineage>
        <taxon>Bacteria</taxon>
        <taxon>Pseudomonadati</taxon>
        <taxon>Planctomycetota</taxon>
        <taxon>Planctomycetia</taxon>
        <taxon>Isosphaerales</taxon>
        <taxon>Isosphaeraceae</taxon>
        <taxon>Paludisphaera</taxon>
    </lineage>
</organism>
<comment type="subunit">
    <text evidence="9">Heterooctamer of four alpha and four beta subunits.</text>
</comment>
<dbReference type="EC" id="4.1.1.11" evidence="9"/>
<keyword evidence="2 9" id="KW-0566">Pantothenate biosynthesis</keyword>
<comment type="subcellular location">
    <subcellularLocation>
        <location evidence="9">Cytoplasm</location>
    </subcellularLocation>
</comment>
<dbReference type="Pfam" id="PF02261">
    <property type="entry name" value="Asp_decarbox"/>
    <property type="match status" value="1"/>
</dbReference>
<name>A0A1U7CTG5_9BACT</name>
<dbReference type="SUPFAM" id="SSF50692">
    <property type="entry name" value="ADC-like"/>
    <property type="match status" value="1"/>
</dbReference>
<keyword evidence="4 9" id="KW-0068">Autocatalytic cleavage</keyword>
<dbReference type="PIRSF" id="PIRSF006246">
    <property type="entry name" value="Asp_decarbox"/>
    <property type="match status" value="1"/>
</dbReference>
<dbReference type="RefSeq" id="WP_076348043.1">
    <property type="nucleotide sequence ID" value="NZ_CP019082.1"/>
</dbReference>
<feature type="chain" id="PRO_5013995116" description="Aspartate 1-decarboxylase beta chain" evidence="9 12">
    <location>
        <begin position="1"/>
        <end position="24"/>
    </location>
</feature>
<accession>A0A1U7CTG5</accession>
<gene>
    <name evidence="9 13" type="primary">panD</name>
    <name evidence="13" type="ORF">BSF38_03705</name>
</gene>
<evidence type="ECO:0000256" key="1">
    <source>
        <dbReference type="ARBA" id="ARBA00022490"/>
    </source>
</evidence>
<evidence type="ECO:0000256" key="11">
    <source>
        <dbReference type="PIRSR" id="PIRSR006246-3"/>
    </source>
</evidence>
<dbReference type="GO" id="GO:0004068">
    <property type="term" value="F:aspartate 1-decarboxylase activity"/>
    <property type="evidence" value="ECO:0007669"/>
    <property type="project" value="UniProtKB-UniRule"/>
</dbReference>
<evidence type="ECO:0000256" key="2">
    <source>
        <dbReference type="ARBA" id="ARBA00022655"/>
    </source>
</evidence>
<dbReference type="EMBL" id="CP019082">
    <property type="protein sequence ID" value="APW62173.1"/>
    <property type="molecule type" value="Genomic_DNA"/>
</dbReference>
<dbReference type="UniPathway" id="UPA00028">
    <property type="reaction ID" value="UER00002"/>
</dbReference>
<keyword evidence="8 9" id="KW-0670">Pyruvate</keyword>
<evidence type="ECO:0000256" key="12">
    <source>
        <dbReference type="PIRSR" id="PIRSR006246-5"/>
    </source>
</evidence>
<dbReference type="GO" id="GO:0015940">
    <property type="term" value="P:pantothenate biosynthetic process"/>
    <property type="evidence" value="ECO:0007669"/>
    <property type="project" value="UniProtKB-UniRule"/>
</dbReference>
<dbReference type="HAMAP" id="MF_00446">
    <property type="entry name" value="PanD"/>
    <property type="match status" value="1"/>
</dbReference>
<comment type="catalytic activity">
    <reaction evidence="9">
        <text>L-aspartate + H(+) = beta-alanine + CO2</text>
        <dbReference type="Rhea" id="RHEA:19497"/>
        <dbReference type="ChEBI" id="CHEBI:15378"/>
        <dbReference type="ChEBI" id="CHEBI:16526"/>
        <dbReference type="ChEBI" id="CHEBI:29991"/>
        <dbReference type="ChEBI" id="CHEBI:57966"/>
        <dbReference type="EC" id="4.1.1.11"/>
    </reaction>
</comment>
<keyword evidence="6 9" id="KW-0456">Lyase</keyword>
<evidence type="ECO:0000313" key="14">
    <source>
        <dbReference type="Proteomes" id="UP000186309"/>
    </source>
</evidence>
<dbReference type="STRING" id="1387353.BSF38_03705"/>
<dbReference type="Proteomes" id="UP000186309">
    <property type="component" value="Chromosome"/>
</dbReference>
<dbReference type="AlphaFoldDB" id="A0A1U7CTG5"/>
<dbReference type="NCBIfam" id="TIGR00223">
    <property type="entry name" value="panD"/>
    <property type="match status" value="1"/>
</dbReference>
<dbReference type="CDD" id="cd06919">
    <property type="entry name" value="Asp_decarbox"/>
    <property type="match status" value="1"/>
</dbReference>
<evidence type="ECO:0000256" key="9">
    <source>
        <dbReference type="HAMAP-Rule" id="MF_00446"/>
    </source>
</evidence>
<feature type="modified residue" description="Pyruvic acid (Ser)" evidence="9 11">
    <location>
        <position position="25"/>
    </location>
</feature>
<comment type="PTM">
    <text evidence="9 11">Is synthesized initially as an inactive proenzyme, which is activated by self-cleavage at a specific serine bond to produce a beta-subunit with a hydroxyl group at its C-terminus and an alpha-subunit with a pyruvoyl group at its N-terminus.</text>
</comment>
<evidence type="ECO:0000256" key="5">
    <source>
        <dbReference type="ARBA" id="ARBA00023145"/>
    </source>
</evidence>
<evidence type="ECO:0000313" key="13">
    <source>
        <dbReference type="EMBL" id="APW62173.1"/>
    </source>
</evidence>
<keyword evidence="14" id="KW-1185">Reference proteome</keyword>
<keyword evidence="1 9" id="KW-0963">Cytoplasm</keyword>